<dbReference type="CDD" id="cd11393">
    <property type="entry name" value="bHLH_AtbHLH_like"/>
    <property type="match status" value="1"/>
</dbReference>
<dbReference type="GO" id="GO:0005634">
    <property type="term" value="C:nucleus"/>
    <property type="evidence" value="ECO:0007669"/>
    <property type="project" value="UniProtKB-SubCell"/>
</dbReference>
<dbReference type="GO" id="GO:0000981">
    <property type="term" value="F:DNA-binding transcription factor activity, RNA polymerase II-specific"/>
    <property type="evidence" value="ECO:0007669"/>
    <property type="project" value="TreeGrafter"/>
</dbReference>
<dbReference type="GO" id="GO:0046983">
    <property type="term" value="F:protein dimerization activity"/>
    <property type="evidence" value="ECO:0007669"/>
    <property type="project" value="InterPro"/>
</dbReference>
<dbReference type="AlphaFoldDB" id="A0A9E7I1V0"/>
<evidence type="ECO:0000256" key="2">
    <source>
        <dbReference type="ARBA" id="ARBA00005510"/>
    </source>
</evidence>
<dbReference type="InterPro" id="IPR036638">
    <property type="entry name" value="HLH_DNA-bd_sf"/>
</dbReference>
<dbReference type="EMBL" id="CP097510">
    <property type="protein sequence ID" value="URE39558.1"/>
    <property type="molecule type" value="Genomic_DNA"/>
</dbReference>
<accession>A0A9E7I1V0</accession>
<sequence>MAQQGPELSTAPNDWWEVHPNPLSWTTITQCRSDAAAAASFADASSHSALSMDSSSGDVSGEPAENRHLWSHVLLNVEDAGEVDDAENFLEVLSSRRLTADVFEPACANTKKMDSCSELHPSSLHSLGSIMQPDFANNWSIAPSNPQLEHHLAPSTCNGHISASMLIDHLASDTSHVRHEIPVSPSLTGDAVVGESSRSYYDHNVKPRSHQTGLNHDFCSGMAEASWCNRRSPSDQVPFRGCLGKQAAVELPASKPRVKGSDLRCGNKQAYERSSKRGNSRNTGTVEGKVKRSDEESTETLLKKSKYDSSMVSPTKLQVPKARMAAERIGALQQIVSPFGKTDQASVLRETIFCIKSLQERIQLLSDPYMKSGASKDHSSWGKLERKVKAEAEVDLRCKGLCLVPISSIPQVHRDNSRPDYWMPTYRSCFYQL</sequence>
<evidence type="ECO:0000256" key="4">
    <source>
        <dbReference type="ARBA" id="ARBA00023163"/>
    </source>
</evidence>
<protein>
    <submittedName>
        <fullName evidence="7">HLH</fullName>
    </submittedName>
</protein>
<dbReference type="Proteomes" id="UP001055439">
    <property type="component" value="Chromosome 8"/>
</dbReference>
<dbReference type="PANTHER" id="PTHR16223">
    <property type="entry name" value="TRANSCRIPTION FACTOR BHLH83-RELATED"/>
    <property type="match status" value="1"/>
</dbReference>
<evidence type="ECO:0000256" key="6">
    <source>
        <dbReference type="SAM" id="MobiDB-lite"/>
    </source>
</evidence>
<proteinExistence type="inferred from homology"/>
<name>A0A9E7I1V0_9LILI</name>
<dbReference type="OrthoDB" id="663846at2759"/>
<evidence type="ECO:0000256" key="3">
    <source>
        <dbReference type="ARBA" id="ARBA00023015"/>
    </source>
</evidence>
<dbReference type="PANTHER" id="PTHR16223:SF380">
    <property type="entry name" value="HELIX-LOOP-HELIX DNA-BINDING DOMAIN CONTAINING PROTEIN, EXPRESSED"/>
    <property type="match status" value="1"/>
</dbReference>
<feature type="compositionally biased region" description="Basic and acidic residues" evidence="6">
    <location>
        <begin position="288"/>
        <end position="299"/>
    </location>
</feature>
<organism evidence="7 8">
    <name type="scientific">Musa troglodytarum</name>
    <name type="common">fe'i banana</name>
    <dbReference type="NCBI Taxonomy" id="320322"/>
    <lineage>
        <taxon>Eukaryota</taxon>
        <taxon>Viridiplantae</taxon>
        <taxon>Streptophyta</taxon>
        <taxon>Embryophyta</taxon>
        <taxon>Tracheophyta</taxon>
        <taxon>Spermatophyta</taxon>
        <taxon>Magnoliopsida</taxon>
        <taxon>Liliopsida</taxon>
        <taxon>Zingiberales</taxon>
        <taxon>Musaceae</taxon>
        <taxon>Musa</taxon>
    </lineage>
</organism>
<gene>
    <name evidence="7" type="ORF">MUK42_18188</name>
</gene>
<keyword evidence="4" id="KW-0804">Transcription</keyword>
<comment type="similarity">
    <text evidence="2">Belongs to the bHLH protein family.</text>
</comment>
<reference evidence="7" key="1">
    <citation type="submission" date="2022-05" db="EMBL/GenBank/DDBJ databases">
        <title>The Musa troglodytarum L. genome provides insights into the mechanism of non-climacteric behaviour and enrichment of carotenoids.</title>
        <authorList>
            <person name="Wang J."/>
        </authorList>
    </citation>
    <scope>NUCLEOTIDE SEQUENCE</scope>
    <source>
        <tissue evidence="7">Leaf</tissue>
    </source>
</reference>
<comment type="subcellular location">
    <subcellularLocation>
        <location evidence="1">Nucleus</location>
    </subcellularLocation>
</comment>
<dbReference type="SUPFAM" id="SSF47459">
    <property type="entry name" value="HLH, helix-loop-helix DNA-binding domain"/>
    <property type="match status" value="1"/>
</dbReference>
<dbReference type="GO" id="GO:0000978">
    <property type="term" value="F:RNA polymerase II cis-regulatory region sequence-specific DNA binding"/>
    <property type="evidence" value="ECO:0007669"/>
    <property type="project" value="TreeGrafter"/>
</dbReference>
<keyword evidence="5" id="KW-0539">Nucleus</keyword>
<evidence type="ECO:0000313" key="7">
    <source>
        <dbReference type="EMBL" id="URE39558.1"/>
    </source>
</evidence>
<dbReference type="InterPro" id="IPR045843">
    <property type="entry name" value="IND-like"/>
</dbReference>
<evidence type="ECO:0000313" key="8">
    <source>
        <dbReference type="Proteomes" id="UP001055439"/>
    </source>
</evidence>
<evidence type="ECO:0000256" key="5">
    <source>
        <dbReference type="ARBA" id="ARBA00023242"/>
    </source>
</evidence>
<keyword evidence="3" id="KW-0805">Transcription regulation</keyword>
<evidence type="ECO:0000256" key="1">
    <source>
        <dbReference type="ARBA" id="ARBA00004123"/>
    </source>
</evidence>
<keyword evidence="8" id="KW-1185">Reference proteome</keyword>
<feature type="region of interest" description="Disordered" evidence="6">
    <location>
        <begin position="253"/>
        <end position="299"/>
    </location>
</feature>
<dbReference type="InterPro" id="IPR045239">
    <property type="entry name" value="bHLH95_bHLH"/>
</dbReference>